<reference evidence="3 4" key="1">
    <citation type="submission" date="2023-04" db="EMBL/GenBank/DDBJ databases">
        <title>Genome of Basidiobolus ranarum AG-B5.</title>
        <authorList>
            <person name="Stajich J.E."/>
            <person name="Carter-House D."/>
            <person name="Gryganskyi A."/>
        </authorList>
    </citation>
    <scope>NUCLEOTIDE SEQUENCE [LARGE SCALE GENOMIC DNA]</scope>
    <source>
        <strain evidence="3 4">AG-B5</strain>
    </source>
</reference>
<evidence type="ECO:0000259" key="2">
    <source>
        <dbReference type="Pfam" id="PF13847"/>
    </source>
</evidence>
<evidence type="ECO:0000313" key="4">
    <source>
        <dbReference type="Proteomes" id="UP001479436"/>
    </source>
</evidence>
<dbReference type="PANTHER" id="PTHR43861">
    <property type="entry name" value="TRANS-ACONITATE 2-METHYLTRANSFERASE-RELATED"/>
    <property type="match status" value="1"/>
</dbReference>
<keyword evidence="1" id="KW-0808">Transferase</keyword>
<feature type="domain" description="Methyltransferase" evidence="2">
    <location>
        <begin position="45"/>
        <end position="161"/>
    </location>
</feature>
<dbReference type="PANTHER" id="PTHR43861:SF3">
    <property type="entry name" value="PUTATIVE (AFU_ORTHOLOGUE AFUA_2G14390)-RELATED"/>
    <property type="match status" value="1"/>
</dbReference>
<dbReference type="Proteomes" id="UP001479436">
    <property type="component" value="Unassembled WGS sequence"/>
</dbReference>
<comment type="caution">
    <text evidence="3">The sequence shown here is derived from an EMBL/GenBank/DDBJ whole genome shotgun (WGS) entry which is preliminary data.</text>
</comment>
<dbReference type="CDD" id="cd02440">
    <property type="entry name" value="AdoMet_MTases"/>
    <property type="match status" value="1"/>
</dbReference>
<dbReference type="EMBL" id="JASJQH010007046">
    <property type="protein sequence ID" value="KAK9719511.1"/>
    <property type="molecule type" value="Genomic_DNA"/>
</dbReference>
<dbReference type="InterPro" id="IPR025714">
    <property type="entry name" value="Methyltranfer_dom"/>
</dbReference>
<name>A0ABR2W447_9FUNG</name>
<organism evidence="3 4">
    <name type="scientific">Basidiobolus ranarum</name>
    <dbReference type="NCBI Taxonomy" id="34480"/>
    <lineage>
        <taxon>Eukaryota</taxon>
        <taxon>Fungi</taxon>
        <taxon>Fungi incertae sedis</taxon>
        <taxon>Zoopagomycota</taxon>
        <taxon>Entomophthoromycotina</taxon>
        <taxon>Basidiobolomycetes</taxon>
        <taxon>Basidiobolales</taxon>
        <taxon>Basidiobolaceae</taxon>
        <taxon>Basidiobolus</taxon>
    </lineage>
</organism>
<accession>A0ABR2W447</accession>
<gene>
    <name evidence="3" type="ORF">K7432_004756</name>
</gene>
<dbReference type="SUPFAM" id="SSF53335">
    <property type="entry name" value="S-adenosyl-L-methionine-dependent methyltransferases"/>
    <property type="match status" value="1"/>
</dbReference>
<evidence type="ECO:0000256" key="1">
    <source>
        <dbReference type="ARBA" id="ARBA00022679"/>
    </source>
</evidence>
<proteinExistence type="predicted"/>
<protein>
    <recommendedName>
        <fullName evidence="2">Methyltransferase domain-containing protein</fullName>
    </recommendedName>
</protein>
<dbReference type="InterPro" id="IPR029063">
    <property type="entry name" value="SAM-dependent_MTases_sf"/>
</dbReference>
<keyword evidence="4" id="KW-1185">Reference proteome</keyword>
<evidence type="ECO:0000313" key="3">
    <source>
        <dbReference type="EMBL" id="KAK9719511.1"/>
    </source>
</evidence>
<dbReference type="Pfam" id="PF13847">
    <property type="entry name" value="Methyltransf_31"/>
    <property type="match status" value="1"/>
</dbReference>
<dbReference type="Gene3D" id="3.40.50.150">
    <property type="entry name" value="Vaccinia Virus protein VP39"/>
    <property type="match status" value="1"/>
</dbReference>
<sequence length="223" mass="25430">MTTLQEPTATQQRFDLEAEKWDNLPGMKEMAEKAFLAIKSTIHLTKSQNCLEFGCGTGLVSFQVEPYVNSILGVDFSENMANVYNRKAKEKKVEEQLQAIPLEITNADQLDGKKFHLIFSHLTYHHVEDFHHMTKILYEYLEKDGYLVVTDFEKFDGSELFHPKAKHSTVEHHGILKTELESALKEANFKEVQVNTPFSVIKGVEGSQTPMEFPFLCGVGRKC</sequence>